<keyword evidence="6" id="KW-0479">Metal-binding</keyword>
<reference evidence="15 16" key="1">
    <citation type="submission" date="2016-07" db="EMBL/GenBank/DDBJ databases">
        <title>Complete genome sequence of Bradyrhizobium icense LMTR 13T, a potential inoculant strain isolated from lima bean (Phaseolus lunatus) in Peru.</title>
        <authorList>
            <person name="Ormeno-Orrillo E."/>
            <person name="Duran D."/>
            <person name="Rogel M.A."/>
            <person name="Rey L."/>
            <person name="Imperial J."/>
            <person name="Ruiz-Argueso T."/>
            <person name="Martinez-Romero E."/>
        </authorList>
    </citation>
    <scope>NUCLEOTIDE SEQUENCE [LARGE SCALE GENOMIC DNA]</scope>
    <source>
        <strain evidence="15 16">LMTR 13</strain>
    </source>
</reference>
<evidence type="ECO:0000259" key="14">
    <source>
        <dbReference type="Pfam" id="PF02163"/>
    </source>
</evidence>
<keyword evidence="4" id="KW-0645">Protease</keyword>
<evidence type="ECO:0000256" key="7">
    <source>
        <dbReference type="ARBA" id="ARBA00022801"/>
    </source>
</evidence>
<evidence type="ECO:0000256" key="9">
    <source>
        <dbReference type="ARBA" id="ARBA00022989"/>
    </source>
</evidence>
<dbReference type="GO" id="GO:0008237">
    <property type="term" value="F:metallopeptidase activity"/>
    <property type="evidence" value="ECO:0007669"/>
    <property type="project" value="UniProtKB-KW"/>
</dbReference>
<dbReference type="GO" id="GO:0006508">
    <property type="term" value="P:proteolysis"/>
    <property type="evidence" value="ECO:0007669"/>
    <property type="project" value="UniProtKB-KW"/>
</dbReference>
<dbReference type="Pfam" id="PF02163">
    <property type="entry name" value="Peptidase_M50"/>
    <property type="match status" value="1"/>
</dbReference>
<dbReference type="PANTHER" id="PTHR39188">
    <property type="entry name" value="MEMBRANE-ASSOCIATED ZINC METALLOPROTEASE M50B"/>
    <property type="match status" value="1"/>
</dbReference>
<evidence type="ECO:0000256" key="4">
    <source>
        <dbReference type="ARBA" id="ARBA00022670"/>
    </source>
</evidence>
<evidence type="ECO:0000256" key="5">
    <source>
        <dbReference type="ARBA" id="ARBA00022692"/>
    </source>
</evidence>
<protein>
    <recommendedName>
        <fullName evidence="14">Peptidase M50 domain-containing protein</fullName>
    </recommendedName>
</protein>
<keyword evidence="7" id="KW-0378">Hydrolase</keyword>
<feature type="transmembrane region" description="Helical" evidence="13">
    <location>
        <begin position="108"/>
        <end position="132"/>
    </location>
</feature>
<feature type="transmembrane region" description="Helical" evidence="13">
    <location>
        <begin position="12"/>
        <end position="38"/>
    </location>
</feature>
<evidence type="ECO:0000256" key="3">
    <source>
        <dbReference type="ARBA" id="ARBA00007931"/>
    </source>
</evidence>
<dbReference type="AlphaFoldDB" id="A0A1B1UBU5"/>
<dbReference type="OrthoDB" id="9781963at2"/>
<keyword evidence="9 13" id="KW-1133">Transmembrane helix</keyword>
<comment type="subcellular location">
    <subcellularLocation>
        <location evidence="2">Membrane</location>
        <topology evidence="2">Multi-pass membrane protein</topology>
    </subcellularLocation>
</comment>
<evidence type="ECO:0000256" key="12">
    <source>
        <dbReference type="SAM" id="MobiDB-lite"/>
    </source>
</evidence>
<dbReference type="GO" id="GO:0046872">
    <property type="term" value="F:metal ion binding"/>
    <property type="evidence" value="ECO:0007669"/>
    <property type="project" value="UniProtKB-KW"/>
</dbReference>
<evidence type="ECO:0000256" key="1">
    <source>
        <dbReference type="ARBA" id="ARBA00001947"/>
    </source>
</evidence>
<accession>A0A1B1UBU5</accession>
<feature type="transmembrane region" description="Helical" evidence="13">
    <location>
        <begin position="196"/>
        <end position="218"/>
    </location>
</feature>
<keyword evidence="8" id="KW-0862">Zinc</keyword>
<name>A0A1B1UBU5_9BRAD</name>
<dbReference type="GO" id="GO:0016020">
    <property type="term" value="C:membrane"/>
    <property type="evidence" value="ECO:0007669"/>
    <property type="project" value="UniProtKB-SubCell"/>
</dbReference>
<evidence type="ECO:0000256" key="6">
    <source>
        <dbReference type="ARBA" id="ARBA00022723"/>
    </source>
</evidence>
<dbReference type="Proteomes" id="UP000092839">
    <property type="component" value="Chromosome"/>
</dbReference>
<proteinExistence type="inferred from homology"/>
<gene>
    <name evidence="15" type="ORF">LMTR13_08770</name>
</gene>
<dbReference type="InterPro" id="IPR008915">
    <property type="entry name" value="Peptidase_M50"/>
</dbReference>
<comment type="cofactor">
    <cofactor evidence="1">
        <name>Zn(2+)</name>
        <dbReference type="ChEBI" id="CHEBI:29105"/>
    </cofactor>
</comment>
<feature type="compositionally biased region" description="Polar residues" evidence="12">
    <location>
        <begin position="318"/>
        <end position="330"/>
    </location>
</feature>
<keyword evidence="5 13" id="KW-0812">Transmembrane</keyword>
<evidence type="ECO:0000256" key="8">
    <source>
        <dbReference type="ARBA" id="ARBA00022833"/>
    </source>
</evidence>
<evidence type="ECO:0000256" key="2">
    <source>
        <dbReference type="ARBA" id="ARBA00004141"/>
    </source>
</evidence>
<evidence type="ECO:0000256" key="10">
    <source>
        <dbReference type="ARBA" id="ARBA00023049"/>
    </source>
</evidence>
<evidence type="ECO:0000313" key="15">
    <source>
        <dbReference type="EMBL" id="ANW00248.1"/>
    </source>
</evidence>
<feature type="transmembrane region" description="Helical" evidence="13">
    <location>
        <begin position="50"/>
        <end position="71"/>
    </location>
</feature>
<comment type="similarity">
    <text evidence="3">Belongs to the peptidase M50B family.</text>
</comment>
<sequence>MFDRSLTLFRLFGFRVGVDVSWLLLAVLIVWTLSVGYFPQSSPGLEPATYWAMGVAGLLGLAVSIVLHELAHAVVARQYDMPIRGITLFVFGGVAEMEDEPTSAKGEFLMAIAGPIMSLGLAITFYLLVLLIPGGVSLVEGEMALSAQAVVLLYLAGINCILAVFNMVPAFPLDGGRMLRAALWAWKNDILWATRIAARAGWAFGFLLMASGLFAFVTGRVIGGIWWFILGLFVQMAASSHLEHQVRRSILAGIPVSAVMRRDPISVAPALTIDRLLNEYFLRHYFKDPSSMTGASSVASRWMHCATKQVPRSRGSRSRTSCMHAASTTLSRRKPTRAGPSTRCSAEGGDTCWSRAMDSWSVCSRCATC</sequence>
<dbReference type="PANTHER" id="PTHR39188:SF3">
    <property type="entry name" value="STAGE IV SPORULATION PROTEIN FB"/>
    <property type="match status" value="1"/>
</dbReference>
<organism evidence="15 16">
    <name type="scientific">Bradyrhizobium icense</name>
    <dbReference type="NCBI Taxonomy" id="1274631"/>
    <lineage>
        <taxon>Bacteria</taxon>
        <taxon>Pseudomonadati</taxon>
        <taxon>Pseudomonadota</taxon>
        <taxon>Alphaproteobacteria</taxon>
        <taxon>Hyphomicrobiales</taxon>
        <taxon>Nitrobacteraceae</taxon>
        <taxon>Bradyrhizobium</taxon>
    </lineage>
</organism>
<dbReference type="KEGG" id="bic:LMTR13_08770"/>
<evidence type="ECO:0000313" key="16">
    <source>
        <dbReference type="Proteomes" id="UP000092839"/>
    </source>
</evidence>
<evidence type="ECO:0000256" key="13">
    <source>
        <dbReference type="SAM" id="Phobius"/>
    </source>
</evidence>
<keyword evidence="10" id="KW-0482">Metalloprotease</keyword>
<keyword evidence="16" id="KW-1185">Reference proteome</keyword>
<evidence type="ECO:0000256" key="11">
    <source>
        <dbReference type="ARBA" id="ARBA00023136"/>
    </source>
</evidence>
<feature type="transmembrane region" description="Helical" evidence="13">
    <location>
        <begin position="152"/>
        <end position="175"/>
    </location>
</feature>
<dbReference type="CDD" id="cd06164">
    <property type="entry name" value="S2P-M50_SpoIVFB_CBS"/>
    <property type="match status" value="1"/>
</dbReference>
<keyword evidence="11 13" id="KW-0472">Membrane</keyword>
<dbReference type="STRING" id="1274631.LMTR13_08770"/>
<feature type="domain" description="Peptidase M50" evidence="14">
    <location>
        <begin position="57"/>
        <end position="207"/>
    </location>
</feature>
<dbReference type="RefSeq" id="WP_065727530.1">
    <property type="nucleotide sequence ID" value="NZ_CP016428.1"/>
</dbReference>
<dbReference type="EMBL" id="CP016428">
    <property type="protein sequence ID" value="ANW00248.1"/>
    <property type="molecule type" value="Genomic_DNA"/>
</dbReference>
<feature type="region of interest" description="Disordered" evidence="12">
    <location>
        <begin position="310"/>
        <end position="342"/>
    </location>
</feature>